<dbReference type="InterPro" id="IPR025724">
    <property type="entry name" value="GAG-pre-integrase_dom"/>
</dbReference>
<dbReference type="Pfam" id="PF13976">
    <property type="entry name" value="gag_pre-integrs"/>
    <property type="match status" value="1"/>
</dbReference>
<evidence type="ECO:0000313" key="2">
    <source>
        <dbReference type="EnsemblPlants" id="TuG1812G0100000311.01.T01"/>
    </source>
</evidence>
<proteinExistence type="predicted"/>
<dbReference type="Proteomes" id="UP000015106">
    <property type="component" value="Chromosome 1"/>
</dbReference>
<feature type="domain" description="GAG-pre-integrase" evidence="1">
    <location>
        <begin position="48"/>
        <end position="93"/>
    </location>
</feature>
<evidence type="ECO:0000259" key="1">
    <source>
        <dbReference type="Pfam" id="PF13976"/>
    </source>
</evidence>
<reference evidence="3" key="1">
    <citation type="journal article" date="2013" name="Nature">
        <title>Draft genome of the wheat A-genome progenitor Triticum urartu.</title>
        <authorList>
            <person name="Ling H.Q."/>
            <person name="Zhao S."/>
            <person name="Liu D."/>
            <person name="Wang J."/>
            <person name="Sun H."/>
            <person name="Zhang C."/>
            <person name="Fan H."/>
            <person name="Li D."/>
            <person name="Dong L."/>
            <person name="Tao Y."/>
            <person name="Gao C."/>
            <person name="Wu H."/>
            <person name="Li Y."/>
            <person name="Cui Y."/>
            <person name="Guo X."/>
            <person name="Zheng S."/>
            <person name="Wang B."/>
            <person name="Yu K."/>
            <person name="Liang Q."/>
            <person name="Yang W."/>
            <person name="Lou X."/>
            <person name="Chen J."/>
            <person name="Feng M."/>
            <person name="Jian J."/>
            <person name="Zhang X."/>
            <person name="Luo G."/>
            <person name="Jiang Y."/>
            <person name="Liu J."/>
            <person name="Wang Z."/>
            <person name="Sha Y."/>
            <person name="Zhang B."/>
            <person name="Wu H."/>
            <person name="Tang D."/>
            <person name="Shen Q."/>
            <person name="Xue P."/>
            <person name="Zou S."/>
            <person name="Wang X."/>
            <person name="Liu X."/>
            <person name="Wang F."/>
            <person name="Yang Y."/>
            <person name="An X."/>
            <person name="Dong Z."/>
            <person name="Zhang K."/>
            <person name="Zhang X."/>
            <person name="Luo M.C."/>
            <person name="Dvorak J."/>
            <person name="Tong Y."/>
            <person name="Wang J."/>
            <person name="Yang H."/>
            <person name="Li Z."/>
            <person name="Wang D."/>
            <person name="Zhang A."/>
            <person name="Wang J."/>
        </authorList>
    </citation>
    <scope>NUCLEOTIDE SEQUENCE</scope>
    <source>
        <strain evidence="3">cv. G1812</strain>
    </source>
</reference>
<keyword evidence="3" id="KW-1185">Reference proteome</keyword>
<organism evidence="2 3">
    <name type="scientific">Triticum urartu</name>
    <name type="common">Red wild einkorn</name>
    <name type="synonym">Crithodium urartu</name>
    <dbReference type="NCBI Taxonomy" id="4572"/>
    <lineage>
        <taxon>Eukaryota</taxon>
        <taxon>Viridiplantae</taxon>
        <taxon>Streptophyta</taxon>
        <taxon>Embryophyta</taxon>
        <taxon>Tracheophyta</taxon>
        <taxon>Spermatophyta</taxon>
        <taxon>Magnoliopsida</taxon>
        <taxon>Liliopsida</taxon>
        <taxon>Poales</taxon>
        <taxon>Poaceae</taxon>
        <taxon>BOP clade</taxon>
        <taxon>Pooideae</taxon>
        <taxon>Triticodae</taxon>
        <taxon>Triticeae</taxon>
        <taxon>Triticinae</taxon>
        <taxon>Triticum</taxon>
    </lineage>
</organism>
<sequence length="96" mass="10586">MATGSWTPGPPLIWRRTLTKTVLLRCNSPDDLYPLRTSPAAPTPVALSVGLDLWHARLGHPGVSAMQQLLRSFPFSCNKIEKHSCSSCRLGKHTHL</sequence>
<protein>
    <recommendedName>
        <fullName evidence="1">GAG-pre-integrase domain-containing protein</fullName>
    </recommendedName>
</protein>
<reference evidence="2" key="2">
    <citation type="submission" date="2018-03" db="EMBL/GenBank/DDBJ databases">
        <title>The Triticum urartu genome reveals the dynamic nature of wheat genome evolution.</title>
        <authorList>
            <person name="Ling H."/>
            <person name="Ma B."/>
            <person name="Shi X."/>
            <person name="Liu H."/>
            <person name="Dong L."/>
            <person name="Sun H."/>
            <person name="Cao Y."/>
            <person name="Gao Q."/>
            <person name="Zheng S."/>
            <person name="Li Y."/>
            <person name="Yu Y."/>
            <person name="Du H."/>
            <person name="Qi M."/>
            <person name="Li Y."/>
            <person name="Yu H."/>
            <person name="Cui Y."/>
            <person name="Wang N."/>
            <person name="Chen C."/>
            <person name="Wu H."/>
            <person name="Zhao Y."/>
            <person name="Zhang J."/>
            <person name="Li Y."/>
            <person name="Zhou W."/>
            <person name="Zhang B."/>
            <person name="Hu W."/>
            <person name="Eijk M."/>
            <person name="Tang J."/>
            <person name="Witsenboer H."/>
            <person name="Zhao S."/>
            <person name="Li Z."/>
            <person name="Zhang A."/>
            <person name="Wang D."/>
            <person name="Liang C."/>
        </authorList>
    </citation>
    <scope>NUCLEOTIDE SEQUENCE [LARGE SCALE GENOMIC DNA]</scope>
    <source>
        <strain evidence="2">cv. G1812</strain>
    </source>
</reference>
<name>A0A8R7JVH3_TRIUA</name>
<reference evidence="2" key="3">
    <citation type="submission" date="2022-06" db="UniProtKB">
        <authorList>
            <consortium name="EnsemblPlants"/>
        </authorList>
    </citation>
    <scope>IDENTIFICATION</scope>
</reference>
<evidence type="ECO:0000313" key="3">
    <source>
        <dbReference type="Proteomes" id="UP000015106"/>
    </source>
</evidence>
<dbReference type="EnsemblPlants" id="TuG1812G0100000311.01.T01">
    <property type="protein sequence ID" value="TuG1812G0100000311.01.T01"/>
    <property type="gene ID" value="TuG1812G0100000311.01"/>
</dbReference>
<dbReference type="AlphaFoldDB" id="A0A8R7JVH3"/>
<dbReference type="Gramene" id="TuG1812G0100000311.01.T01">
    <property type="protein sequence ID" value="TuG1812G0100000311.01.T01"/>
    <property type="gene ID" value="TuG1812G0100000311.01"/>
</dbReference>
<accession>A0A8R7JVH3</accession>